<sequence length="130" mass="14408">MQMKQITLKISETESLVLNPRGVNPVNGVATLASAATVPMLEKRVTTSVSQPSRNRKTYKVHVKLQNPVECTADSKNCEPVVQSTAYVDVAFSFSKVSTAAERTYIRKELIAYLQSDLMEDAIDNLNPLY</sequence>
<accession>A0A894KPD9</accession>
<dbReference type="GO" id="GO:0005198">
    <property type="term" value="F:structural molecule activity"/>
    <property type="evidence" value="ECO:0007669"/>
    <property type="project" value="InterPro"/>
</dbReference>
<dbReference type="EMBL" id="MW434122">
    <property type="protein sequence ID" value="QRW41680.1"/>
    <property type="molecule type" value="Genomic_RNA"/>
</dbReference>
<dbReference type="Gene3D" id="3.30.380.10">
    <property type="entry name" value="MS2 Viral Coat Protein"/>
    <property type="match status" value="1"/>
</dbReference>
<evidence type="ECO:0000313" key="1">
    <source>
        <dbReference type="EMBL" id="QRW41680.1"/>
    </source>
</evidence>
<name>A0A894KPD9_9VIRU</name>
<dbReference type="SUPFAM" id="SSF55405">
    <property type="entry name" value="RNA bacteriophage capsid protein"/>
    <property type="match status" value="1"/>
</dbReference>
<dbReference type="GO" id="GO:0019028">
    <property type="term" value="C:viral capsid"/>
    <property type="evidence" value="ECO:0007669"/>
    <property type="project" value="UniProtKB-KW"/>
</dbReference>
<dbReference type="Pfam" id="PF01819">
    <property type="entry name" value="Levi_coat"/>
    <property type="match status" value="1"/>
</dbReference>
<reference evidence="1" key="1">
    <citation type="journal article" date="2020" name="bioRxiv">
        <title>Single mosquito metatranscriptomics identifies vectors, emerging pathogens and reservoirs in one assay.</title>
        <authorList>
            <person name="Batson J."/>
            <person name="Dudas G."/>
            <person name="Haas-Stapleton E."/>
            <person name="Kistler A.L."/>
            <person name="Li L.M."/>
            <person name="Logan P."/>
            <person name="Ratnasiri K."/>
            <person name="Retallack H."/>
        </authorList>
    </citation>
    <scope>NUCLEOTIDE SEQUENCE</scope>
    <source>
        <strain evidence="1">CMS001_047_ALCO</strain>
    </source>
</reference>
<organism evidence="1">
    <name type="scientific">Chimba virus</name>
    <dbReference type="NCBI Taxonomy" id="2800910"/>
    <lineage>
        <taxon>Viruses</taxon>
        <taxon>Riboviria</taxon>
    </lineage>
</organism>
<protein>
    <submittedName>
        <fullName evidence="1">Putative minor coat protein</fullName>
    </submittedName>
</protein>
<keyword evidence="1" id="KW-0167">Capsid protein</keyword>
<dbReference type="InterPro" id="IPR002703">
    <property type="entry name" value="Levivir_coat"/>
</dbReference>
<proteinExistence type="predicted"/>
<keyword evidence="1" id="KW-0946">Virion</keyword>
<dbReference type="InterPro" id="IPR015954">
    <property type="entry name" value="Phage_RNA-type_capsid"/>
</dbReference>